<dbReference type="EMBL" id="SIHI01000013">
    <property type="protein sequence ID" value="TWT51550.1"/>
    <property type="molecule type" value="Genomic_DNA"/>
</dbReference>
<accession>A0A5C5WLJ8</accession>
<feature type="transmembrane region" description="Helical" evidence="1">
    <location>
        <begin position="143"/>
        <end position="165"/>
    </location>
</feature>
<name>A0A5C5WLJ8_9PLAN</name>
<reference evidence="3 4" key="1">
    <citation type="submission" date="2019-02" db="EMBL/GenBank/DDBJ databases">
        <title>Deep-cultivation of Planctomycetes and their phenomic and genomic characterization uncovers novel biology.</title>
        <authorList>
            <person name="Wiegand S."/>
            <person name="Jogler M."/>
            <person name="Boedeker C."/>
            <person name="Pinto D."/>
            <person name="Vollmers J."/>
            <person name="Rivas-Marin E."/>
            <person name="Kohn T."/>
            <person name="Peeters S.H."/>
            <person name="Heuer A."/>
            <person name="Rast P."/>
            <person name="Oberbeckmann S."/>
            <person name="Bunk B."/>
            <person name="Jeske O."/>
            <person name="Meyerdierks A."/>
            <person name="Storesund J.E."/>
            <person name="Kallscheuer N."/>
            <person name="Luecker S."/>
            <person name="Lage O.M."/>
            <person name="Pohl T."/>
            <person name="Merkel B.J."/>
            <person name="Hornburger P."/>
            <person name="Mueller R.-W."/>
            <person name="Bruemmer F."/>
            <person name="Labrenz M."/>
            <person name="Spormann A.M."/>
            <person name="Op Den Camp H."/>
            <person name="Overmann J."/>
            <person name="Amann R."/>
            <person name="Jetten M.S.M."/>
            <person name="Mascher T."/>
            <person name="Medema M.H."/>
            <person name="Devos D.P."/>
            <person name="Kaster A.-K."/>
            <person name="Ovreas L."/>
            <person name="Rohde M."/>
            <person name="Galperin M.Y."/>
            <person name="Jogler C."/>
        </authorList>
    </citation>
    <scope>NUCLEOTIDE SEQUENCE [LARGE SCALE GENOMIC DNA]</scope>
    <source>
        <strain evidence="3 4">KOR42</strain>
    </source>
</reference>
<feature type="domain" description="Fatty acid desaturase" evidence="2">
    <location>
        <begin position="58"/>
        <end position="283"/>
    </location>
</feature>
<evidence type="ECO:0000313" key="4">
    <source>
        <dbReference type="Proteomes" id="UP000317243"/>
    </source>
</evidence>
<dbReference type="GO" id="GO:0006629">
    <property type="term" value="P:lipid metabolic process"/>
    <property type="evidence" value="ECO:0007669"/>
    <property type="project" value="InterPro"/>
</dbReference>
<comment type="caution">
    <text evidence="3">The sequence shown here is derived from an EMBL/GenBank/DDBJ whole genome shotgun (WGS) entry which is preliminary data.</text>
</comment>
<dbReference type="Pfam" id="PF00487">
    <property type="entry name" value="FA_desaturase"/>
    <property type="match status" value="1"/>
</dbReference>
<evidence type="ECO:0000313" key="3">
    <source>
        <dbReference type="EMBL" id="TWT51550.1"/>
    </source>
</evidence>
<sequence>MEETVESGFNSMSSTMSQSANTSVSKHSVSWSTIPRFLFAPIGLAGMFALAFSWPNDHWLTWAFWTLLVSYSLFCWTSCFHEAAHHTLGGSKRWSIIIGRFIGTMIFVPFHVYRESHIRHHAYLNKSTDWELWPYSDPNASLWFRRIFCWLEIPFGFLTSPFVYGRLYFHKDSSLQNPEVRRLIRNEYIVIAIVWTAILTLVTVTSSWHLFLVVWIIPHVIAGVYQTFRKFTEHLGMRSYDPLLGTRTVIGSSPITAICTYFNFDIFVHGPHHRHPRYRHEALCDRMAQYEVENPSLDYPVFKTYWGAIRDLIPSLIWNPGVGMNVGAPPPSEEKPHDVSDFSEDVTAQILGEKDAVIEA</sequence>
<feature type="transmembrane region" description="Helical" evidence="1">
    <location>
        <begin position="37"/>
        <end position="54"/>
    </location>
</feature>
<feature type="transmembrane region" description="Helical" evidence="1">
    <location>
        <begin position="186"/>
        <end position="204"/>
    </location>
</feature>
<evidence type="ECO:0000256" key="1">
    <source>
        <dbReference type="SAM" id="Phobius"/>
    </source>
</evidence>
<feature type="transmembrane region" description="Helical" evidence="1">
    <location>
        <begin position="93"/>
        <end position="113"/>
    </location>
</feature>
<dbReference type="InterPro" id="IPR005804">
    <property type="entry name" value="FA_desaturase_dom"/>
</dbReference>
<proteinExistence type="predicted"/>
<protein>
    <submittedName>
        <fullName evidence="3">Fatty acid desaturase</fullName>
    </submittedName>
</protein>
<feature type="transmembrane region" description="Helical" evidence="1">
    <location>
        <begin position="60"/>
        <end position="81"/>
    </location>
</feature>
<dbReference type="AlphaFoldDB" id="A0A5C5WLJ8"/>
<keyword evidence="1" id="KW-0812">Transmembrane</keyword>
<keyword evidence="1" id="KW-1133">Transmembrane helix</keyword>
<organism evidence="3 4">
    <name type="scientific">Thalassoglobus neptunius</name>
    <dbReference type="NCBI Taxonomy" id="1938619"/>
    <lineage>
        <taxon>Bacteria</taxon>
        <taxon>Pseudomonadati</taxon>
        <taxon>Planctomycetota</taxon>
        <taxon>Planctomycetia</taxon>
        <taxon>Planctomycetales</taxon>
        <taxon>Planctomycetaceae</taxon>
        <taxon>Thalassoglobus</taxon>
    </lineage>
</organism>
<keyword evidence="4" id="KW-1185">Reference proteome</keyword>
<gene>
    <name evidence="3" type="ORF">KOR42_35980</name>
</gene>
<keyword evidence="1" id="KW-0472">Membrane</keyword>
<evidence type="ECO:0000259" key="2">
    <source>
        <dbReference type="Pfam" id="PF00487"/>
    </source>
</evidence>
<dbReference type="Proteomes" id="UP000317243">
    <property type="component" value="Unassembled WGS sequence"/>
</dbReference>